<feature type="domain" description="Murein transglycosylase-C N-terminal" evidence="3">
    <location>
        <begin position="82"/>
        <end position="222"/>
    </location>
</feature>
<name>A0A4V1HI28_9GAMM</name>
<keyword evidence="5" id="KW-1185">Reference proteome</keyword>
<dbReference type="InterPro" id="IPR024570">
    <property type="entry name" value="Murein_transglycosylaseC_N"/>
</dbReference>
<evidence type="ECO:0000313" key="4">
    <source>
        <dbReference type="EMBL" id="QCU91073.1"/>
    </source>
</evidence>
<dbReference type="CDD" id="cd16893">
    <property type="entry name" value="LT_MltC_MltE"/>
    <property type="match status" value="1"/>
</dbReference>
<dbReference type="PROSITE" id="PS00922">
    <property type="entry name" value="TRANSGLYCOSYLASE"/>
    <property type="match status" value="1"/>
</dbReference>
<evidence type="ECO:0000259" key="3">
    <source>
        <dbReference type="Pfam" id="PF11873"/>
    </source>
</evidence>
<organism evidence="4 5">
    <name type="scientific">Thiomicrorhabdus sediminis</name>
    <dbReference type="NCBI Taxonomy" id="2580412"/>
    <lineage>
        <taxon>Bacteria</taxon>
        <taxon>Pseudomonadati</taxon>
        <taxon>Pseudomonadota</taxon>
        <taxon>Gammaproteobacteria</taxon>
        <taxon>Thiotrichales</taxon>
        <taxon>Piscirickettsiaceae</taxon>
        <taxon>Thiomicrorhabdus</taxon>
    </lineage>
</organism>
<dbReference type="Pfam" id="PF01464">
    <property type="entry name" value="SLT"/>
    <property type="match status" value="1"/>
</dbReference>
<reference evidence="4 5" key="1">
    <citation type="submission" date="2019-05" db="EMBL/GenBank/DDBJ databases">
        <title>Thiomicrorhabdus sediminis sp. nov, a novel sulfur-oxidizing bacterium isolated from coastal sediment.</title>
        <authorList>
            <person name="Liu X."/>
        </authorList>
    </citation>
    <scope>NUCLEOTIDE SEQUENCE [LARGE SCALE GENOMIC DNA]</scope>
    <source>
        <strain evidence="4 5">G1</strain>
    </source>
</reference>
<dbReference type="Gene3D" id="1.10.530.10">
    <property type="match status" value="1"/>
</dbReference>
<evidence type="ECO:0000313" key="5">
    <source>
        <dbReference type="Proteomes" id="UP000304864"/>
    </source>
</evidence>
<dbReference type="EMBL" id="CP040602">
    <property type="protein sequence ID" value="QCU91073.1"/>
    <property type="molecule type" value="Genomic_DNA"/>
</dbReference>
<dbReference type="InterPro" id="IPR008258">
    <property type="entry name" value="Transglycosylase_SLT_dom_1"/>
</dbReference>
<dbReference type="InterPro" id="IPR006311">
    <property type="entry name" value="TAT_signal"/>
</dbReference>
<evidence type="ECO:0000259" key="2">
    <source>
        <dbReference type="Pfam" id="PF01464"/>
    </source>
</evidence>
<dbReference type="GO" id="GO:0016020">
    <property type="term" value="C:membrane"/>
    <property type="evidence" value="ECO:0007669"/>
    <property type="project" value="InterPro"/>
</dbReference>
<dbReference type="SUPFAM" id="SSF53955">
    <property type="entry name" value="Lysozyme-like"/>
    <property type="match status" value="1"/>
</dbReference>
<dbReference type="AlphaFoldDB" id="A0A4V1HI28"/>
<dbReference type="Pfam" id="PF11873">
    <property type="entry name" value="Mltc_N"/>
    <property type="match status" value="1"/>
</dbReference>
<dbReference type="PROSITE" id="PS51318">
    <property type="entry name" value="TAT"/>
    <property type="match status" value="1"/>
</dbReference>
<accession>A0A4V1HI28</accession>
<sequence>MPLTDNSADSASAVSRRHWLSAAFIGAAGLASGGCTVSQIRQSINAASHLKDGNVSQAIVSQIPGTGIVPIDSALRKELVGLLDSIGEFWSDKKTAGTRTYVKYSDHYQSRAIIDFESGHITVETVVEQESKAALKKAIVQTLLTPRDPTQVDLFSAKPPQVGAEPFLLHLVEDQDKQAIRYLWRANRFADYLLANRWQTRQDGDKTRYQVQFDMVGNYRMQQRRLYAKAVYQQCQRFGIEPALVFAIIETESSFNPFAVSSAPAYGLMQIVPQTAGRDVYELLNQRSGSPSQSLLFNPLRNIEYGTAYLSILQNRYLNPIYNAQSLEYCMIAAYNTGAGNVLRAFSENKRIAFKQINRMDSEQVYQHLRQYLSTHEARQYLYKVRHKKTKYLT</sequence>
<evidence type="ECO:0000256" key="1">
    <source>
        <dbReference type="ARBA" id="ARBA00007734"/>
    </source>
</evidence>
<dbReference type="InterPro" id="IPR000189">
    <property type="entry name" value="Transglyc_AS"/>
</dbReference>
<dbReference type="Proteomes" id="UP000304864">
    <property type="component" value="Chromosome"/>
</dbReference>
<dbReference type="KEGG" id="thig:FE785_00390"/>
<dbReference type="OrthoDB" id="5620293at2"/>
<protein>
    <submittedName>
        <fullName evidence="4">DUF3393 domain-containing protein</fullName>
    </submittedName>
</protein>
<dbReference type="GO" id="GO:0000270">
    <property type="term" value="P:peptidoglycan metabolic process"/>
    <property type="evidence" value="ECO:0007669"/>
    <property type="project" value="InterPro"/>
</dbReference>
<feature type="domain" description="Transglycosylase SLT" evidence="2">
    <location>
        <begin position="234"/>
        <end position="356"/>
    </location>
</feature>
<dbReference type="GO" id="GO:0008933">
    <property type="term" value="F:peptidoglycan lytic transglycosylase activity"/>
    <property type="evidence" value="ECO:0007669"/>
    <property type="project" value="InterPro"/>
</dbReference>
<dbReference type="PANTHER" id="PTHR37423">
    <property type="entry name" value="SOLUBLE LYTIC MUREIN TRANSGLYCOSYLASE-RELATED"/>
    <property type="match status" value="1"/>
</dbReference>
<proteinExistence type="inferred from homology"/>
<dbReference type="PANTHER" id="PTHR37423:SF2">
    <property type="entry name" value="MEMBRANE-BOUND LYTIC MUREIN TRANSGLYCOSYLASE C"/>
    <property type="match status" value="1"/>
</dbReference>
<gene>
    <name evidence="4" type="ORF">FE785_00390</name>
</gene>
<comment type="similarity">
    <text evidence="1">Belongs to the transglycosylase Slt family.</text>
</comment>
<dbReference type="InterPro" id="IPR023346">
    <property type="entry name" value="Lysozyme-like_dom_sf"/>
</dbReference>